<keyword evidence="2" id="KW-1185">Reference proteome</keyword>
<evidence type="ECO:0000313" key="1">
    <source>
        <dbReference type="EMBL" id="KAK9098528.1"/>
    </source>
</evidence>
<comment type="caution">
    <text evidence="1">The sequence shown here is derived from an EMBL/GenBank/DDBJ whole genome shotgun (WGS) entry which is preliminary data.</text>
</comment>
<gene>
    <name evidence="1" type="ORF">Syun_025573</name>
</gene>
<sequence>MRSEDEGGGGGDWRWRWWDSGEGDAGGRRRLTMVDRGGGWRANSGDSGLENIRLIWCYVWDRSRDYSSSGETRSEASAPAQRQG</sequence>
<protein>
    <submittedName>
        <fullName evidence="1">Uncharacterized protein</fullName>
    </submittedName>
</protein>
<organism evidence="1 2">
    <name type="scientific">Stephania yunnanensis</name>
    <dbReference type="NCBI Taxonomy" id="152371"/>
    <lineage>
        <taxon>Eukaryota</taxon>
        <taxon>Viridiplantae</taxon>
        <taxon>Streptophyta</taxon>
        <taxon>Embryophyta</taxon>
        <taxon>Tracheophyta</taxon>
        <taxon>Spermatophyta</taxon>
        <taxon>Magnoliopsida</taxon>
        <taxon>Ranunculales</taxon>
        <taxon>Menispermaceae</taxon>
        <taxon>Menispermoideae</taxon>
        <taxon>Cissampelideae</taxon>
        <taxon>Stephania</taxon>
    </lineage>
</organism>
<dbReference type="AlphaFoldDB" id="A0AAP0EZ25"/>
<evidence type="ECO:0000313" key="2">
    <source>
        <dbReference type="Proteomes" id="UP001420932"/>
    </source>
</evidence>
<reference evidence="1 2" key="1">
    <citation type="submission" date="2024-01" db="EMBL/GenBank/DDBJ databases">
        <title>Genome assemblies of Stephania.</title>
        <authorList>
            <person name="Yang L."/>
        </authorList>
    </citation>
    <scope>NUCLEOTIDE SEQUENCE [LARGE SCALE GENOMIC DNA]</scope>
    <source>
        <strain evidence="1">YNDBR</strain>
        <tissue evidence="1">Leaf</tissue>
    </source>
</reference>
<proteinExistence type="predicted"/>
<dbReference type="EMBL" id="JBBNAF010000011">
    <property type="protein sequence ID" value="KAK9098528.1"/>
    <property type="molecule type" value="Genomic_DNA"/>
</dbReference>
<name>A0AAP0EZ25_9MAGN</name>
<dbReference type="Proteomes" id="UP001420932">
    <property type="component" value="Unassembled WGS sequence"/>
</dbReference>
<accession>A0AAP0EZ25</accession>